<dbReference type="InterPro" id="IPR036388">
    <property type="entry name" value="WH-like_DNA-bd_sf"/>
</dbReference>
<name>A0A368VLM4_9ACTN</name>
<proteinExistence type="predicted"/>
<dbReference type="Gene3D" id="1.10.10.10">
    <property type="entry name" value="Winged helix-like DNA-binding domain superfamily/Winged helix DNA-binding domain"/>
    <property type="match status" value="1"/>
</dbReference>
<dbReference type="AlphaFoldDB" id="A0A368VLM4"/>
<organism evidence="2 3">
    <name type="scientific">Halopolyspora algeriensis</name>
    <dbReference type="NCBI Taxonomy" id="1500506"/>
    <lineage>
        <taxon>Bacteria</taxon>
        <taxon>Bacillati</taxon>
        <taxon>Actinomycetota</taxon>
        <taxon>Actinomycetes</taxon>
        <taxon>Actinomycetes incertae sedis</taxon>
        <taxon>Halopolyspora</taxon>
    </lineage>
</organism>
<evidence type="ECO:0000313" key="3">
    <source>
        <dbReference type="Proteomes" id="UP000253495"/>
    </source>
</evidence>
<dbReference type="Proteomes" id="UP000253495">
    <property type="component" value="Unassembled WGS sequence"/>
</dbReference>
<protein>
    <submittedName>
        <fullName evidence="2">Transposase</fullName>
    </submittedName>
</protein>
<dbReference type="InterPro" id="IPR055247">
    <property type="entry name" value="InsJ-like_HTH"/>
</dbReference>
<dbReference type="GO" id="GO:0043565">
    <property type="term" value="F:sequence-specific DNA binding"/>
    <property type="evidence" value="ECO:0007669"/>
    <property type="project" value="InterPro"/>
</dbReference>
<evidence type="ECO:0000313" key="2">
    <source>
        <dbReference type="EMBL" id="RCW40515.1"/>
    </source>
</evidence>
<dbReference type="Pfam" id="PF13518">
    <property type="entry name" value="HTH_28"/>
    <property type="match status" value="1"/>
</dbReference>
<dbReference type="EMBL" id="QPJC01000011">
    <property type="protein sequence ID" value="RCW40515.1"/>
    <property type="molecule type" value="Genomic_DNA"/>
</dbReference>
<gene>
    <name evidence="2" type="ORF">DFQ14_111165</name>
</gene>
<dbReference type="SUPFAM" id="SSF48295">
    <property type="entry name" value="TrpR-like"/>
    <property type="match status" value="1"/>
</dbReference>
<feature type="domain" description="Insertion element IS150 protein InsJ-like helix-turn-helix" evidence="1">
    <location>
        <begin position="12"/>
        <end position="56"/>
    </location>
</feature>
<accession>A0A368VLM4</accession>
<keyword evidence="3" id="KW-1185">Reference proteome</keyword>
<dbReference type="InterPro" id="IPR010921">
    <property type="entry name" value="Trp_repressor/repl_initiator"/>
</dbReference>
<reference evidence="2 3" key="1">
    <citation type="submission" date="2018-07" db="EMBL/GenBank/DDBJ databases">
        <title>Genomic Encyclopedia of Type Strains, Phase III (KMG-III): the genomes of soil and plant-associated and newly described type strains.</title>
        <authorList>
            <person name="Whitman W."/>
        </authorList>
    </citation>
    <scope>NUCLEOTIDE SEQUENCE [LARGE SCALE GENOMIC DNA]</scope>
    <source>
        <strain evidence="2 3">CECT 8575</strain>
    </source>
</reference>
<evidence type="ECO:0000259" key="1">
    <source>
        <dbReference type="Pfam" id="PF13518"/>
    </source>
</evidence>
<dbReference type="OrthoDB" id="3690098at2"/>
<sequence length="106" mass="11625">MSRPPEIAAEDKQRIVLSVLSGEMTIAEAARRNKVSEQSVSRWKSQFLEAGRASLAEGGKAGPSSREQQLQAEVDELTTALGEAHVEVRAWKKSAEHRLGPTRTSR</sequence>
<comment type="caution">
    <text evidence="2">The sequence shown here is derived from an EMBL/GenBank/DDBJ whole genome shotgun (WGS) entry which is preliminary data.</text>
</comment>
<dbReference type="RefSeq" id="WP_114454202.1">
    <property type="nucleotide sequence ID" value="NZ_QPJC01000011.1"/>
</dbReference>